<accession>A0A348AKJ9</accession>
<protein>
    <submittedName>
        <fullName evidence="3">ADP-heptose--LPS heptosyltransferase 2</fullName>
        <ecNumber evidence="3">2.-.-.-</ecNumber>
    </submittedName>
</protein>
<evidence type="ECO:0000256" key="1">
    <source>
        <dbReference type="ARBA" id="ARBA00022676"/>
    </source>
</evidence>
<dbReference type="KEGG" id="mana:MAMMFC1_02281"/>
<dbReference type="AlphaFoldDB" id="A0A348AKJ9"/>
<keyword evidence="2 3" id="KW-0808">Transferase</keyword>
<dbReference type="EC" id="2.-.-.-" evidence="3"/>
<dbReference type="GO" id="GO:0009244">
    <property type="term" value="P:lipopolysaccharide core region biosynthetic process"/>
    <property type="evidence" value="ECO:0007669"/>
    <property type="project" value="TreeGrafter"/>
</dbReference>
<reference evidence="3 4" key="1">
    <citation type="journal article" date="2018" name="Int. J. Syst. Evol. Microbiol.">
        <title>Methylomusa anaerophila gen. nov., sp. nov., an anaerobic methanol-utilizing bacterium isolated from a microbial fuel cell.</title>
        <authorList>
            <person name="Amano N."/>
            <person name="Yamamuro A."/>
            <person name="Miyahara M."/>
            <person name="Kouzuma A."/>
            <person name="Abe T."/>
            <person name="Watanabe K."/>
        </authorList>
    </citation>
    <scope>NUCLEOTIDE SEQUENCE [LARGE SCALE GENOMIC DNA]</scope>
    <source>
        <strain evidence="3 4">MMFC1</strain>
    </source>
</reference>
<keyword evidence="1" id="KW-0328">Glycosyltransferase</keyword>
<evidence type="ECO:0000256" key="2">
    <source>
        <dbReference type="ARBA" id="ARBA00022679"/>
    </source>
</evidence>
<dbReference type="GO" id="GO:0005829">
    <property type="term" value="C:cytosol"/>
    <property type="evidence" value="ECO:0007669"/>
    <property type="project" value="TreeGrafter"/>
</dbReference>
<dbReference type="OrthoDB" id="9779555at2"/>
<gene>
    <name evidence="3" type="primary">rfaF_2</name>
    <name evidence="3" type="ORF">MAMMFC1_02281</name>
</gene>
<keyword evidence="4" id="KW-1185">Reference proteome</keyword>
<dbReference type="Proteomes" id="UP000276437">
    <property type="component" value="Chromosome"/>
</dbReference>
<dbReference type="CDD" id="cd03789">
    <property type="entry name" value="GT9_LPS_heptosyltransferase"/>
    <property type="match status" value="1"/>
</dbReference>
<sequence length="324" mass="36255">MKKILFLNGNGLGDVILSTPIIKGAREIFPDSYFAFLVRPEWQSLVAGLPFINEVIAYQKGDSVWPVVKKIWKYDMALCLDFKYRSAVLPFLARIPIRAGMKHKRGLFLTHPVERDANEADIYEPYNFANILERAIGLKIPGDLTQLHVAPVQESIKAKVDSLFTCLGNKPMIAIAPYSSRVNKDWPIYKYSQLVSRLKSEFDCNVIMLSDPKDAGREKINGAIDWTGQTGLLEMSEIIRRSNLFIGPCSGPVHIAAAVKTPIVAMYCSTSPAQWAPKNNTAVIFHKVDCSPCDRKPCNCTVFPCLDSIGVEEVYEACKAKMRH</sequence>
<evidence type="ECO:0000313" key="4">
    <source>
        <dbReference type="Proteomes" id="UP000276437"/>
    </source>
</evidence>
<dbReference type="EMBL" id="AP018449">
    <property type="protein sequence ID" value="BBB91597.1"/>
    <property type="molecule type" value="Genomic_DNA"/>
</dbReference>
<dbReference type="PANTHER" id="PTHR30160">
    <property type="entry name" value="TETRAACYLDISACCHARIDE 4'-KINASE-RELATED"/>
    <property type="match status" value="1"/>
</dbReference>
<evidence type="ECO:0000313" key="3">
    <source>
        <dbReference type="EMBL" id="BBB91597.1"/>
    </source>
</evidence>
<dbReference type="SUPFAM" id="SSF53756">
    <property type="entry name" value="UDP-Glycosyltransferase/glycogen phosphorylase"/>
    <property type="match status" value="1"/>
</dbReference>
<dbReference type="GO" id="GO:0008713">
    <property type="term" value="F:ADP-heptose-lipopolysaccharide heptosyltransferase activity"/>
    <property type="evidence" value="ECO:0007669"/>
    <property type="project" value="TreeGrafter"/>
</dbReference>
<dbReference type="InterPro" id="IPR051199">
    <property type="entry name" value="LPS_LOS_Heptosyltrfase"/>
</dbReference>
<dbReference type="RefSeq" id="WP_126308593.1">
    <property type="nucleotide sequence ID" value="NZ_AP018449.1"/>
</dbReference>
<proteinExistence type="predicted"/>
<organism evidence="3 4">
    <name type="scientific">Methylomusa anaerophila</name>
    <dbReference type="NCBI Taxonomy" id="1930071"/>
    <lineage>
        <taxon>Bacteria</taxon>
        <taxon>Bacillati</taxon>
        <taxon>Bacillota</taxon>
        <taxon>Negativicutes</taxon>
        <taxon>Selenomonadales</taxon>
        <taxon>Sporomusaceae</taxon>
        <taxon>Methylomusa</taxon>
    </lineage>
</organism>
<name>A0A348AKJ9_9FIRM</name>
<dbReference type="Gene3D" id="3.40.50.2000">
    <property type="entry name" value="Glycogen Phosphorylase B"/>
    <property type="match status" value="2"/>
</dbReference>
<dbReference type="InterPro" id="IPR002201">
    <property type="entry name" value="Glyco_trans_9"/>
</dbReference>
<dbReference type="Pfam" id="PF01075">
    <property type="entry name" value="Glyco_transf_9"/>
    <property type="match status" value="1"/>
</dbReference>